<evidence type="ECO:0000259" key="3">
    <source>
        <dbReference type="Pfam" id="PF13505"/>
    </source>
</evidence>
<name>A0ABY5LAV0_9SPHN</name>
<feature type="domain" description="Outer membrane protein beta-barrel" evidence="3">
    <location>
        <begin position="8"/>
        <end position="206"/>
    </location>
</feature>
<dbReference type="Pfam" id="PF13505">
    <property type="entry name" value="OMP_b-brl"/>
    <property type="match status" value="1"/>
</dbReference>
<dbReference type="InterPro" id="IPR011250">
    <property type="entry name" value="OMP/PagP_B-barrel"/>
</dbReference>
<evidence type="ECO:0000313" key="5">
    <source>
        <dbReference type="Proteomes" id="UP001058533"/>
    </source>
</evidence>
<protein>
    <submittedName>
        <fullName evidence="4">Porin family protein</fullName>
    </submittedName>
</protein>
<dbReference type="RefSeq" id="WP_256505560.1">
    <property type="nucleotide sequence ID" value="NZ_CP101740.1"/>
</dbReference>
<feature type="signal peptide" evidence="2">
    <location>
        <begin position="1"/>
        <end position="21"/>
    </location>
</feature>
<dbReference type="Gene3D" id="2.40.160.20">
    <property type="match status" value="1"/>
</dbReference>
<evidence type="ECO:0000313" key="4">
    <source>
        <dbReference type="EMBL" id="UUL81826.1"/>
    </source>
</evidence>
<evidence type="ECO:0000256" key="1">
    <source>
        <dbReference type="ARBA" id="ARBA00022729"/>
    </source>
</evidence>
<gene>
    <name evidence="4" type="ORF">NMP03_11530</name>
</gene>
<reference evidence="4" key="1">
    <citation type="submission" date="2022-07" db="EMBL/GenBank/DDBJ databases">
        <title>Sphingomonas sp. nov., a novel bacterium isolated from the north slope of the Mount Everest.</title>
        <authorList>
            <person name="Cui X."/>
            <person name="Liu Y."/>
        </authorList>
    </citation>
    <scope>NUCLEOTIDE SEQUENCE</scope>
    <source>
        <strain evidence="4">S5-59</strain>
    </source>
</reference>
<dbReference type="InterPro" id="IPR027385">
    <property type="entry name" value="Beta-barrel_OMP"/>
</dbReference>
<dbReference type="EMBL" id="CP101740">
    <property type="protein sequence ID" value="UUL81826.1"/>
    <property type="molecule type" value="Genomic_DNA"/>
</dbReference>
<feature type="chain" id="PRO_5045857966" evidence="2">
    <location>
        <begin position="22"/>
        <end position="217"/>
    </location>
</feature>
<keyword evidence="5" id="KW-1185">Reference proteome</keyword>
<sequence length="217" mass="22839">MKLPMLIAVLATSFTAVPAMAQDGASVFTGPRVEGRVGYDNATIRASVTDGVDRFSRSAVRSGAVYGGELGYDAAAGANVLIGGYAGLEGATTEECGELYGVDELCLSAGRSITAGARIGTRLGNRFAVYGKGGYSNTRVTLDYQDYEFIIPDYRESTNVDGFHLGAGVEGALPGGIYGRLEYVYTGYGEVSATADDITATLKPHRHQVVYGMGIRF</sequence>
<keyword evidence="1 2" id="KW-0732">Signal</keyword>
<dbReference type="Proteomes" id="UP001058533">
    <property type="component" value="Chromosome"/>
</dbReference>
<organism evidence="4 5">
    <name type="scientific">Sphingomonas qomolangmaensis</name>
    <dbReference type="NCBI Taxonomy" id="2918765"/>
    <lineage>
        <taxon>Bacteria</taxon>
        <taxon>Pseudomonadati</taxon>
        <taxon>Pseudomonadota</taxon>
        <taxon>Alphaproteobacteria</taxon>
        <taxon>Sphingomonadales</taxon>
        <taxon>Sphingomonadaceae</taxon>
        <taxon>Sphingomonas</taxon>
    </lineage>
</organism>
<dbReference type="SUPFAM" id="SSF56925">
    <property type="entry name" value="OMPA-like"/>
    <property type="match status" value="1"/>
</dbReference>
<proteinExistence type="predicted"/>
<accession>A0ABY5LAV0</accession>
<evidence type="ECO:0000256" key="2">
    <source>
        <dbReference type="SAM" id="SignalP"/>
    </source>
</evidence>